<dbReference type="OrthoDB" id="7701774at2759"/>
<feature type="region of interest" description="Disordered" evidence="1">
    <location>
        <begin position="125"/>
        <end position="200"/>
    </location>
</feature>
<proteinExistence type="predicted"/>
<feature type="compositionally biased region" description="Polar residues" evidence="1">
    <location>
        <begin position="178"/>
        <end position="200"/>
    </location>
</feature>
<dbReference type="AlphaFoldDB" id="A0A835CWR6"/>
<feature type="compositionally biased region" description="Pro residues" evidence="1">
    <location>
        <begin position="163"/>
        <end position="177"/>
    </location>
</feature>
<feature type="region of interest" description="Disordered" evidence="1">
    <location>
        <begin position="1"/>
        <end position="91"/>
    </location>
</feature>
<feature type="compositionally biased region" description="Low complexity" evidence="1">
    <location>
        <begin position="29"/>
        <end position="40"/>
    </location>
</feature>
<feature type="region of interest" description="Disordered" evidence="1">
    <location>
        <begin position="457"/>
        <end position="482"/>
    </location>
</feature>
<dbReference type="EMBL" id="JACMRX010000001">
    <property type="protein sequence ID" value="KAF7996648.1"/>
    <property type="molecule type" value="Genomic_DNA"/>
</dbReference>
<name>A0A835CWR6_APHGI</name>
<organism evidence="2 3">
    <name type="scientific">Aphidius gifuensis</name>
    <name type="common">Parasitoid wasp</name>
    <dbReference type="NCBI Taxonomy" id="684658"/>
    <lineage>
        <taxon>Eukaryota</taxon>
        <taxon>Metazoa</taxon>
        <taxon>Ecdysozoa</taxon>
        <taxon>Arthropoda</taxon>
        <taxon>Hexapoda</taxon>
        <taxon>Insecta</taxon>
        <taxon>Pterygota</taxon>
        <taxon>Neoptera</taxon>
        <taxon>Endopterygota</taxon>
        <taxon>Hymenoptera</taxon>
        <taxon>Apocrita</taxon>
        <taxon>Ichneumonoidea</taxon>
        <taxon>Braconidae</taxon>
        <taxon>Aphidiinae</taxon>
        <taxon>Aphidius</taxon>
    </lineage>
</organism>
<dbReference type="Proteomes" id="UP000639338">
    <property type="component" value="Unassembled WGS sequence"/>
</dbReference>
<gene>
    <name evidence="2" type="ORF">HCN44_002294</name>
</gene>
<feature type="compositionally biased region" description="Low complexity" evidence="1">
    <location>
        <begin position="128"/>
        <end position="139"/>
    </location>
</feature>
<protein>
    <submittedName>
        <fullName evidence="2">Uncharacterized protein</fullName>
    </submittedName>
</protein>
<accession>A0A835CWR6</accession>
<evidence type="ECO:0000313" key="3">
    <source>
        <dbReference type="Proteomes" id="UP000639338"/>
    </source>
</evidence>
<reference evidence="2 3" key="1">
    <citation type="submission" date="2020-08" db="EMBL/GenBank/DDBJ databases">
        <title>Aphidius gifuensis genome sequencing and assembly.</title>
        <authorList>
            <person name="Du Z."/>
        </authorList>
    </citation>
    <scope>NUCLEOTIDE SEQUENCE [LARGE SCALE GENOMIC DNA]</scope>
    <source>
        <strain evidence="2">YNYX2018</strain>
        <tissue evidence="2">Adults</tissue>
    </source>
</reference>
<evidence type="ECO:0000313" key="2">
    <source>
        <dbReference type="EMBL" id="KAF7996648.1"/>
    </source>
</evidence>
<keyword evidence="3" id="KW-1185">Reference proteome</keyword>
<feature type="compositionally biased region" description="Polar residues" evidence="1">
    <location>
        <begin position="78"/>
        <end position="87"/>
    </location>
</feature>
<feature type="compositionally biased region" description="Basic residues" evidence="1">
    <location>
        <begin position="41"/>
        <end position="51"/>
    </location>
</feature>
<sequence>MSYSGNMPDWHQYNPPSSLQSGRVGGPTVSSSSQNVNSSHHQQHHHHHHHLLSSSISPPTGTLLDRNTLTKHPKNNDVHYSTRNYPGQSGLPLSLTSLSTATSTLNTNITTTCSQPLSNCMSHHYGGTSSSTSSSSSSTIDPRLISVGLNDNNNNDLPGQLSLPPPPPLPPLPPPPTNKNNQPSNYTSNSTIINGQNETISSGRVGGGGVSAGGNVVCKAPCCNHDINNIIPYQHWGDKYSQYNHQANAISFREPPLLKTSSQHSNESRRYITSATDFRKECQSSNSTSSLNLQNSYYNSQLSAKNTGCLSARDYQESQLPPTQIQNQPARPLPVQPVASSSIHGSYQKYHAYQQKIAMHRYSIENHLRAMMRTPGYQSHPKYHEYVMRHRELVRLQQNIDYQNVLQETTKIPSTSPSTINTAITASTTGTTGTNSQMNIQNKNSIHPNFIKHQQQYYQNHLQHQIQQQQQQHNNNNNQQEQTLNLSRHPDSIHHNMMQRQISHNYQIPTDNERDINYDNHIVDVDGVVDTSSVITNTSQSIMDINNSREFANKPELDLLIIN</sequence>
<comment type="caution">
    <text evidence="2">The sequence shown here is derived from an EMBL/GenBank/DDBJ whole genome shotgun (WGS) entry which is preliminary data.</text>
</comment>
<evidence type="ECO:0000256" key="1">
    <source>
        <dbReference type="SAM" id="MobiDB-lite"/>
    </source>
</evidence>